<evidence type="ECO:0000256" key="2">
    <source>
        <dbReference type="ARBA" id="ARBA00022448"/>
    </source>
</evidence>
<dbReference type="PANTHER" id="PTHR23501">
    <property type="entry name" value="MAJOR FACILITATOR SUPERFAMILY"/>
    <property type="match status" value="1"/>
</dbReference>
<proteinExistence type="predicted"/>
<evidence type="ECO:0000256" key="4">
    <source>
        <dbReference type="ARBA" id="ARBA00022989"/>
    </source>
</evidence>
<reference evidence="9" key="1">
    <citation type="submission" date="2016-10" db="EMBL/GenBank/DDBJ databases">
        <authorList>
            <person name="Varghese N."/>
            <person name="Submissions S."/>
        </authorList>
    </citation>
    <scope>NUCLEOTIDE SEQUENCE [LARGE SCALE GENOMIC DNA]</scope>
    <source>
        <strain evidence="9">DUS833</strain>
    </source>
</reference>
<feature type="transmembrane region" description="Helical" evidence="6">
    <location>
        <begin position="319"/>
        <end position="337"/>
    </location>
</feature>
<evidence type="ECO:0000259" key="7">
    <source>
        <dbReference type="PROSITE" id="PS50850"/>
    </source>
</evidence>
<sequence>MSNGTPPGAIPHGTSPPNTARSFRQSLFAMLGLSSVVMMVAIDQTVVGTALPTIVAELKGFNLYAWVATAYLLASVITVPIFGRLGDWFGRKPLIVIAIVVFTAASVLCGAAHSMQALVLFRALQGIGGGMLVGTCFASIPDLFPDPVVRLRWQVLFSSAFGVANAVGPSLGGFLSEHYGWRSAFLVNLPVGVLSLYLTARHLPNIRHQLRGKLSPDWRGALLIAAGLGALQLLVESLAQQTLKVSTIAFGVVALSAGALLVREELRAADPILPPALLRERAIIALLALSMLMGLAMFALLFYVPLLLQGGMGLNADRAGVMVTPLVLCITVGTIANTRVVTRLRKPNVLLYVGFALLGVACWGVAAERMETGHALMAALTAGGVGIGLVMPNLTVFAQQVAGKRQLGIATAMIQSARMVGGMIGTAVIGTIVHVLYRQRVAEVLQGHGIDTDAPWVAPAAHSPQVLLTSRDVATFIRDAHAAGFDGDALIAAARVALVQAIDHALLAVSAAMVLACLAVSLVPLIRVQRLGREVASVAVSE</sequence>
<dbReference type="AlphaFoldDB" id="A0A1H1JIB2"/>
<feature type="transmembrane region" description="Helical" evidence="6">
    <location>
        <begin position="94"/>
        <end position="113"/>
    </location>
</feature>
<feature type="transmembrane region" description="Helical" evidence="6">
    <location>
        <begin position="245"/>
        <end position="262"/>
    </location>
</feature>
<feature type="transmembrane region" description="Helical" evidence="6">
    <location>
        <begin position="349"/>
        <end position="367"/>
    </location>
</feature>
<feature type="domain" description="Major facilitator superfamily (MFS) profile" evidence="7">
    <location>
        <begin position="29"/>
        <end position="512"/>
    </location>
</feature>
<dbReference type="GO" id="GO:0005886">
    <property type="term" value="C:plasma membrane"/>
    <property type="evidence" value="ECO:0007669"/>
    <property type="project" value="TreeGrafter"/>
</dbReference>
<keyword evidence="3 6" id="KW-0812">Transmembrane</keyword>
<feature type="transmembrane region" description="Helical" evidence="6">
    <location>
        <begin position="221"/>
        <end position="239"/>
    </location>
</feature>
<feature type="transmembrane region" description="Helical" evidence="6">
    <location>
        <begin position="373"/>
        <end position="398"/>
    </location>
</feature>
<evidence type="ECO:0000256" key="5">
    <source>
        <dbReference type="ARBA" id="ARBA00023136"/>
    </source>
</evidence>
<feature type="transmembrane region" description="Helical" evidence="6">
    <location>
        <begin position="505"/>
        <end position="526"/>
    </location>
</feature>
<accession>A0A1H1JIB2</accession>
<dbReference type="InterPro" id="IPR020846">
    <property type="entry name" value="MFS_dom"/>
</dbReference>
<evidence type="ECO:0000256" key="6">
    <source>
        <dbReference type="SAM" id="Phobius"/>
    </source>
</evidence>
<organism evidence="8 9">
    <name type="scientific">Paraburkholderia tuberum</name>
    <dbReference type="NCBI Taxonomy" id="157910"/>
    <lineage>
        <taxon>Bacteria</taxon>
        <taxon>Pseudomonadati</taxon>
        <taxon>Pseudomonadota</taxon>
        <taxon>Betaproteobacteria</taxon>
        <taxon>Burkholderiales</taxon>
        <taxon>Burkholderiaceae</taxon>
        <taxon>Paraburkholderia</taxon>
    </lineage>
</organism>
<feature type="transmembrane region" description="Helical" evidence="6">
    <location>
        <begin position="119"/>
        <end position="143"/>
    </location>
</feature>
<evidence type="ECO:0000256" key="1">
    <source>
        <dbReference type="ARBA" id="ARBA00004127"/>
    </source>
</evidence>
<dbReference type="GO" id="GO:0022857">
    <property type="term" value="F:transmembrane transporter activity"/>
    <property type="evidence" value="ECO:0007669"/>
    <property type="project" value="InterPro"/>
</dbReference>
<dbReference type="InterPro" id="IPR036259">
    <property type="entry name" value="MFS_trans_sf"/>
</dbReference>
<dbReference type="PANTHER" id="PTHR23501:SF191">
    <property type="entry name" value="VACUOLAR BASIC AMINO ACID TRANSPORTER 4"/>
    <property type="match status" value="1"/>
</dbReference>
<dbReference type="Proteomes" id="UP000199365">
    <property type="component" value="Unassembled WGS sequence"/>
</dbReference>
<gene>
    <name evidence="8" type="ORF">SAMN05445850_4916</name>
</gene>
<keyword evidence="2" id="KW-0813">Transport</keyword>
<keyword evidence="4 6" id="KW-1133">Transmembrane helix</keyword>
<name>A0A1H1JIB2_9BURK</name>
<dbReference type="EMBL" id="FNKX01000002">
    <property type="protein sequence ID" value="SDR49723.1"/>
    <property type="molecule type" value="Genomic_DNA"/>
</dbReference>
<dbReference type="Gene3D" id="1.20.1720.10">
    <property type="entry name" value="Multidrug resistance protein D"/>
    <property type="match status" value="1"/>
</dbReference>
<dbReference type="Pfam" id="PF07690">
    <property type="entry name" value="MFS_1"/>
    <property type="match status" value="1"/>
</dbReference>
<protein>
    <submittedName>
        <fullName evidence="8">Drug resistance transporter, EmrB/QacA subfamily</fullName>
    </submittedName>
</protein>
<dbReference type="SUPFAM" id="SSF103473">
    <property type="entry name" value="MFS general substrate transporter"/>
    <property type="match status" value="1"/>
</dbReference>
<keyword evidence="9" id="KW-1185">Reference proteome</keyword>
<keyword evidence="5 6" id="KW-0472">Membrane</keyword>
<feature type="transmembrane region" description="Helical" evidence="6">
    <location>
        <begin position="27"/>
        <end position="51"/>
    </location>
</feature>
<dbReference type="PROSITE" id="PS50850">
    <property type="entry name" value="MFS"/>
    <property type="match status" value="1"/>
</dbReference>
<feature type="transmembrane region" description="Helical" evidence="6">
    <location>
        <begin position="419"/>
        <end position="437"/>
    </location>
</feature>
<comment type="subcellular location">
    <subcellularLocation>
        <location evidence="1">Endomembrane system</location>
        <topology evidence="1">Multi-pass membrane protein</topology>
    </subcellularLocation>
</comment>
<dbReference type="STRING" id="157910.SAMN05445850_4916"/>
<evidence type="ECO:0000313" key="9">
    <source>
        <dbReference type="Proteomes" id="UP000199365"/>
    </source>
</evidence>
<evidence type="ECO:0000313" key="8">
    <source>
        <dbReference type="EMBL" id="SDR49723.1"/>
    </source>
</evidence>
<evidence type="ECO:0000256" key="3">
    <source>
        <dbReference type="ARBA" id="ARBA00022692"/>
    </source>
</evidence>
<feature type="transmembrane region" description="Helical" evidence="6">
    <location>
        <begin position="283"/>
        <end position="307"/>
    </location>
</feature>
<dbReference type="RefSeq" id="WP_244144896.1">
    <property type="nucleotide sequence ID" value="NZ_FNKX01000002.1"/>
</dbReference>
<dbReference type="InterPro" id="IPR011701">
    <property type="entry name" value="MFS"/>
</dbReference>
<feature type="transmembrane region" description="Helical" evidence="6">
    <location>
        <begin position="63"/>
        <end position="82"/>
    </location>
</feature>
<dbReference type="Gene3D" id="1.20.1250.20">
    <property type="entry name" value="MFS general substrate transporter like domains"/>
    <property type="match status" value="1"/>
</dbReference>
<feature type="transmembrane region" description="Helical" evidence="6">
    <location>
        <begin position="181"/>
        <end position="200"/>
    </location>
</feature>
<dbReference type="GO" id="GO:0012505">
    <property type="term" value="C:endomembrane system"/>
    <property type="evidence" value="ECO:0007669"/>
    <property type="project" value="UniProtKB-SubCell"/>
</dbReference>